<feature type="signal peptide" evidence="1">
    <location>
        <begin position="1"/>
        <end position="24"/>
    </location>
</feature>
<name>A0ABS6BGX3_9SPHN</name>
<dbReference type="RefSeq" id="WP_216319762.1">
    <property type="nucleotide sequence ID" value="NZ_JAHKRT010000001.1"/>
</dbReference>
<keyword evidence="1" id="KW-0732">Signal</keyword>
<comment type="caution">
    <text evidence="2">The sequence shown here is derived from an EMBL/GenBank/DDBJ whole genome shotgun (WGS) entry which is preliminary data.</text>
</comment>
<evidence type="ECO:0000313" key="3">
    <source>
        <dbReference type="Proteomes" id="UP000776276"/>
    </source>
</evidence>
<feature type="chain" id="PRO_5047016207" evidence="1">
    <location>
        <begin position="25"/>
        <end position="560"/>
    </location>
</feature>
<dbReference type="InterPro" id="IPR010281">
    <property type="entry name" value="DUF885"/>
</dbReference>
<keyword evidence="3" id="KW-1185">Reference proteome</keyword>
<proteinExistence type="predicted"/>
<dbReference type="EMBL" id="JAHKRT010000001">
    <property type="protein sequence ID" value="MBU3076837.1"/>
    <property type="molecule type" value="Genomic_DNA"/>
</dbReference>
<evidence type="ECO:0000256" key="1">
    <source>
        <dbReference type="SAM" id="SignalP"/>
    </source>
</evidence>
<gene>
    <name evidence="2" type="ORF">KOF26_03075</name>
</gene>
<accession>A0ABS6BGX3</accession>
<sequence>MTVDLRVAGALLLSLGSVASPAIAAQPSAGVAQVGGYADLVRLFQEWRSFARPEWRGGVPDYTAAGMVKKAAALPQWQARLAAINPRAWPIAQQNDYALVRAEMNGMDFDHRVLRPWARDPAFYVTIWPRRTDVPSREAPVADPETLLYDYKYPLSAADQQKLLREIGAIPGFLTQGRVNLNGANARELWVYSAQELAGQLRALQQLQAGTLTVATLEGSWTANLDGASPALRQAVAQAITATSEFIAWVNAQAPSKTGPSGVGKENYNWYARNVQLVPYDWDQQVALLQRELDRAIASLRLEEHRNRALPQLQPINEPGAFDKMAQERLDKFVTFLVKAEIIPDKPYLRAALVPQISRFTPEDKRTFFDHVIAREPMLLYSHDYHWIDLARMRDEPHPSPIRRMASLYNVWDVRAEGFATGFEELLMHAGLYDDNPRARELVWIMLANRAARGLASLHVQANELSLQQAGHFHAEWTPRGWSNPTDKLTAFEQLLYLRQPGYGASYILGKIGFDQLMANESHALDRQKKPFDLRTLMDAWNNAGMIPPELIEKELVPGQ</sequence>
<dbReference type="Proteomes" id="UP000776276">
    <property type="component" value="Unassembled WGS sequence"/>
</dbReference>
<reference evidence="2 3" key="1">
    <citation type="submission" date="2021-06" db="EMBL/GenBank/DDBJ databases">
        <title>Sphingomonas sp. XMGL2, whole genome shotgun sequencing project.</title>
        <authorList>
            <person name="Zhao G."/>
            <person name="Shen L."/>
        </authorList>
    </citation>
    <scope>NUCLEOTIDE SEQUENCE [LARGE SCALE GENOMIC DNA]</scope>
    <source>
        <strain evidence="2 3">XMGL2</strain>
    </source>
</reference>
<evidence type="ECO:0000313" key="2">
    <source>
        <dbReference type="EMBL" id="MBU3076837.1"/>
    </source>
</evidence>
<organism evidence="2 3">
    <name type="scientific">Sphingomonas quercus</name>
    <dbReference type="NCBI Taxonomy" id="2842451"/>
    <lineage>
        <taxon>Bacteria</taxon>
        <taxon>Pseudomonadati</taxon>
        <taxon>Pseudomonadota</taxon>
        <taxon>Alphaproteobacteria</taxon>
        <taxon>Sphingomonadales</taxon>
        <taxon>Sphingomonadaceae</taxon>
        <taxon>Sphingomonas</taxon>
    </lineage>
</organism>
<protein>
    <submittedName>
        <fullName evidence="2">DUF885 domain-containing protein</fullName>
    </submittedName>
</protein>
<dbReference type="Pfam" id="PF05960">
    <property type="entry name" value="DUF885"/>
    <property type="match status" value="1"/>
</dbReference>